<keyword evidence="5" id="KW-0964">Secreted</keyword>
<keyword evidence="10" id="KW-0969">Cilium</keyword>
<dbReference type="RefSeq" id="WP_214157723.1">
    <property type="nucleotide sequence ID" value="NZ_JAHBAY010000008.1"/>
</dbReference>
<evidence type="ECO:0000256" key="5">
    <source>
        <dbReference type="ARBA" id="ARBA00022525"/>
    </source>
</evidence>
<dbReference type="Proteomes" id="UP001197247">
    <property type="component" value="Unassembled WGS sequence"/>
</dbReference>
<gene>
    <name evidence="10" type="primary">flgK</name>
    <name evidence="10" type="ORF">KIH74_20985</name>
</gene>
<protein>
    <recommendedName>
        <fullName evidence="4">Flagellar hook-associated protein 1</fullName>
    </recommendedName>
</protein>
<dbReference type="InterPro" id="IPR053927">
    <property type="entry name" value="FlgK_helical"/>
</dbReference>
<keyword evidence="10" id="KW-0966">Cell projection</keyword>
<evidence type="ECO:0000259" key="9">
    <source>
        <dbReference type="Pfam" id="PF22638"/>
    </source>
</evidence>
<evidence type="ECO:0000313" key="10">
    <source>
        <dbReference type="EMBL" id="MBT0771426.1"/>
    </source>
</evidence>
<proteinExistence type="inferred from homology"/>
<dbReference type="Pfam" id="PF00460">
    <property type="entry name" value="Flg_bb_rod"/>
    <property type="match status" value="1"/>
</dbReference>
<feature type="domain" description="Flagellar basal body rod protein N-terminal" evidence="7">
    <location>
        <begin position="8"/>
        <end position="35"/>
    </location>
</feature>
<comment type="subcellular location">
    <subcellularLocation>
        <location evidence="1">Bacterial flagellum</location>
    </subcellularLocation>
    <subcellularLocation>
        <location evidence="2">Secreted</location>
    </subcellularLocation>
</comment>
<evidence type="ECO:0000259" key="7">
    <source>
        <dbReference type="Pfam" id="PF00460"/>
    </source>
</evidence>
<evidence type="ECO:0000313" key="11">
    <source>
        <dbReference type="Proteomes" id="UP001197247"/>
    </source>
</evidence>
<dbReference type="SUPFAM" id="SSF64518">
    <property type="entry name" value="Phase 1 flagellin"/>
    <property type="match status" value="1"/>
</dbReference>
<comment type="caution">
    <text evidence="10">The sequence shown here is derived from an EMBL/GenBank/DDBJ whole genome shotgun (WGS) entry which is preliminary data.</text>
</comment>
<feature type="domain" description="Flagellar basal-body/hook protein C-terminal" evidence="8">
    <location>
        <begin position="432"/>
        <end position="471"/>
    </location>
</feature>
<feature type="domain" description="Flagellar hook-associated protein FlgK helical" evidence="9">
    <location>
        <begin position="100"/>
        <end position="339"/>
    </location>
</feature>
<dbReference type="PANTHER" id="PTHR30033">
    <property type="entry name" value="FLAGELLAR HOOK-ASSOCIATED PROTEIN 1"/>
    <property type="match status" value="1"/>
</dbReference>
<keyword evidence="6" id="KW-0975">Bacterial flagellum</keyword>
<keyword evidence="11" id="KW-1185">Reference proteome</keyword>
<reference evidence="10 11" key="1">
    <citation type="submission" date="2021-05" db="EMBL/GenBank/DDBJ databases">
        <title>Kineosporia and Streptomyces sp. nov. two new marine actinobacteria isolated from Coral.</title>
        <authorList>
            <person name="Buangrab K."/>
            <person name="Sutthacheep M."/>
            <person name="Yeemin T."/>
            <person name="Harunari E."/>
            <person name="Igarashi Y."/>
            <person name="Kanchanasin P."/>
            <person name="Tanasupawat S."/>
            <person name="Phongsopitanun W."/>
        </authorList>
    </citation>
    <scope>NUCLEOTIDE SEQUENCE [LARGE SCALE GENOMIC DNA]</scope>
    <source>
        <strain evidence="10 11">J2-2</strain>
    </source>
</reference>
<dbReference type="InterPro" id="IPR001444">
    <property type="entry name" value="Flag_bb_rod_N"/>
</dbReference>
<evidence type="ECO:0000259" key="8">
    <source>
        <dbReference type="Pfam" id="PF06429"/>
    </source>
</evidence>
<keyword evidence="10" id="KW-0282">Flagellum</keyword>
<sequence length="473" mass="48129">MSFNILGNGLTGLQASQQALNVISQNIANASTPGYVRQRAVLQSQQTTPGAANVYTGHSEQFMGVKVTGVERISSAFKQAALNSAVGKQEALEAQAAPLDNVQGLLQEPSDIGLQNTMTEFYQAWTDLGNNPTVSTTNGAAAINGASAAVVIQDGASLAAGLKTLSDGVSAEFGNQYTNLTGIVEQVNASVLKIAELNQRIIQGTAGGDNVNALLDQRDTAITDIVRLTGATSINQSDGSVQVSVSGVTLVQGNAYNLMSVTGSSTLENAVDNPPGLLVGSVRANPAGGQAAGVLSALNTDLPRISETLDTVANGIRDAVNARHSAGYTLDGTPGGDFFTGEGAAGLTVAVTSADELAVSSVSGPSTDGSNARGIGRLVNPSVISEALGGATAPQSVYSGMVTQIGTQLQGLNTAIDSQTGIVATAQSAVDSESGVDLNEELTNMILFQRSFQANARVISAADEMLQSLIGMV</sequence>
<dbReference type="InterPro" id="IPR010930">
    <property type="entry name" value="Flg_bb/hook_C_dom"/>
</dbReference>
<evidence type="ECO:0000256" key="2">
    <source>
        <dbReference type="ARBA" id="ARBA00004613"/>
    </source>
</evidence>
<comment type="similarity">
    <text evidence="3">Belongs to the flagella basal body rod proteins family.</text>
</comment>
<dbReference type="EMBL" id="JAHBAY010000008">
    <property type="protein sequence ID" value="MBT0771426.1"/>
    <property type="molecule type" value="Genomic_DNA"/>
</dbReference>
<dbReference type="Pfam" id="PF22638">
    <property type="entry name" value="FlgK_D1"/>
    <property type="match status" value="1"/>
</dbReference>
<evidence type="ECO:0000256" key="4">
    <source>
        <dbReference type="ARBA" id="ARBA00016244"/>
    </source>
</evidence>
<dbReference type="PANTHER" id="PTHR30033:SF1">
    <property type="entry name" value="FLAGELLAR HOOK-ASSOCIATED PROTEIN 1"/>
    <property type="match status" value="1"/>
</dbReference>
<organism evidence="10 11">
    <name type="scientific">Kineosporia corallincola</name>
    <dbReference type="NCBI Taxonomy" id="2835133"/>
    <lineage>
        <taxon>Bacteria</taxon>
        <taxon>Bacillati</taxon>
        <taxon>Actinomycetota</taxon>
        <taxon>Actinomycetes</taxon>
        <taxon>Kineosporiales</taxon>
        <taxon>Kineosporiaceae</taxon>
        <taxon>Kineosporia</taxon>
    </lineage>
</organism>
<dbReference type="NCBIfam" id="TIGR02492">
    <property type="entry name" value="flgK_ends"/>
    <property type="match status" value="1"/>
</dbReference>
<evidence type="ECO:0000256" key="3">
    <source>
        <dbReference type="ARBA" id="ARBA00009677"/>
    </source>
</evidence>
<dbReference type="Pfam" id="PF06429">
    <property type="entry name" value="Flg_bbr_C"/>
    <property type="match status" value="1"/>
</dbReference>
<accession>A0ABS5TK26</accession>
<evidence type="ECO:0000256" key="1">
    <source>
        <dbReference type="ARBA" id="ARBA00004365"/>
    </source>
</evidence>
<name>A0ABS5TK26_9ACTN</name>
<dbReference type="InterPro" id="IPR002371">
    <property type="entry name" value="FlgK"/>
</dbReference>
<evidence type="ECO:0000256" key="6">
    <source>
        <dbReference type="ARBA" id="ARBA00023143"/>
    </source>
</evidence>